<sequence>MTGPTPDETRAMRRIIREALDASTEPGKAGISAALLRDGEVIASGSNHVHLQTDPTRHAEIVALGRAASRLGRPDLSDCTLLSTLQPCEMCLAAARFAGIGRVVFAARKSRVAAKYFAFGHLELADFQGDPPQFDCLGGCMEDEVLHLYADGRE</sequence>
<organism evidence="2 3">
    <name type="scientific">Mangrovicoccus algicola</name>
    <dbReference type="NCBI Taxonomy" id="2771008"/>
    <lineage>
        <taxon>Bacteria</taxon>
        <taxon>Pseudomonadati</taxon>
        <taxon>Pseudomonadota</taxon>
        <taxon>Alphaproteobacteria</taxon>
        <taxon>Rhodobacterales</taxon>
        <taxon>Paracoccaceae</taxon>
        <taxon>Mangrovicoccus</taxon>
    </lineage>
</organism>
<evidence type="ECO:0000313" key="3">
    <source>
        <dbReference type="Proteomes" id="UP000609121"/>
    </source>
</evidence>
<dbReference type="AlphaFoldDB" id="A0A8J7CZ19"/>
<reference evidence="2" key="1">
    <citation type="submission" date="2020-09" db="EMBL/GenBank/DDBJ databases">
        <title>A novel bacterium of genus Mangrovicoccus, isolated from South China Sea.</title>
        <authorList>
            <person name="Huang H."/>
            <person name="Mo K."/>
            <person name="Hu Y."/>
        </authorList>
    </citation>
    <scope>NUCLEOTIDE SEQUENCE</scope>
    <source>
        <strain evidence="2">HB182678</strain>
    </source>
</reference>
<evidence type="ECO:0000259" key="1">
    <source>
        <dbReference type="PROSITE" id="PS51747"/>
    </source>
</evidence>
<gene>
    <name evidence="2" type="ORF">ICN82_18950</name>
</gene>
<dbReference type="Proteomes" id="UP000609121">
    <property type="component" value="Unassembled WGS sequence"/>
</dbReference>
<accession>A0A8J7CZ19</accession>
<proteinExistence type="predicted"/>
<feature type="domain" description="CMP/dCMP-type deaminase" evidence="1">
    <location>
        <begin position="7"/>
        <end position="130"/>
    </location>
</feature>
<dbReference type="InterPro" id="IPR016193">
    <property type="entry name" value="Cytidine_deaminase-like"/>
</dbReference>
<evidence type="ECO:0000313" key="2">
    <source>
        <dbReference type="EMBL" id="MBE3640287.1"/>
    </source>
</evidence>
<dbReference type="RefSeq" id="WP_193186158.1">
    <property type="nucleotide sequence ID" value="NZ_JACVXA010000082.1"/>
</dbReference>
<dbReference type="CDD" id="cd01285">
    <property type="entry name" value="nucleoside_deaminase"/>
    <property type="match status" value="1"/>
</dbReference>
<keyword evidence="3" id="KW-1185">Reference proteome</keyword>
<dbReference type="Gene3D" id="3.40.140.10">
    <property type="entry name" value="Cytidine Deaminase, domain 2"/>
    <property type="match status" value="1"/>
</dbReference>
<name>A0A8J7CZ19_9RHOB</name>
<comment type="caution">
    <text evidence="2">The sequence shown here is derived from an EMBL/GenBank/DDBJ whole genome shotgun (WGS) entry which is preliminary data.</text>
</comment>
<dbReference type="SUPFAM" id="SSF53927">
    <property type="entry name" value="Cytidine deaminase-like"/>
    <property type="match status" value="1"/>
</dbReference>
<dbReference type="PANTHER" id="PTHR11079:SF179">
    <property type="entry name" value="TRNA(ADENINE(34)) DEAMINASE, CHLOROPLASTIC"/>
    <property type="match status" value="1"/>
</dbReference>
<dbReference type="GO" id="GO:0003824">
    <property type="term" value="F:catalytic activity"/>
    <property type="evidence" value="ECO:0007669"/>
    <property type="project" value="InterPro"/>
</dbReference>
<dbReference type="Pfam" id="PF00383">
    <property type="entry name" value="dCMP_cyt_deam_1"/>
    <property type="match status" value="1"/>
</dbReference>
<dbReference type="PROSITE" id="PS51747">
    <property type="entry name" value="CYT_DCMP_DEAMINASES_2"/>
    <property type="match status" value="1"/>
</dbReference>
<protein>
    <submittedName>
        <fullName evidence="2">Nucleoside deaminase</fullName>
    </submittedName>
</protein>
<dbReference type="EMBL" id="JACVXA010000082">
    <property type="protein sequence ID" value="MBE3640287.1"/>
    <property type="molecule type" value="Genomic_DNA"/>
</dbReference>
<dbReference type="PANTHER" id="PTHR11079">
    <property type="entry name" value="CYTOSINE DEAMINASE FAMILY MEMBER"/>
    <property type="match status" value="1"/>
</dbReference>
<dbReference type="InterPro" id="IPR002125">
    <property type="entry name" value="CMP_dCMP_dom"/>
</dbReference>